<dbReference type="EMBL" id="JADGJH010002153">
    <property type="protein sequence ID" value="KAJ3102635.1"/>
    <property type="molecule type" value="Genomic_DNA"/>
</dbReference>
<dbReference type="InterPro" id="IPR005025">
    <property type="entry name" value="FMN_Rdtase-like_dom"/>
</dbReference>
<dbReference type="GO" id="GO:0003955">
    <property type="term" value="F:NAD(P)H dehydrogenase (quinone) activity"/>
    <property type="evidence" value="ECO:0007669"/>
    <property type="project" value="InterPro"/>
</dbReference>
<dbReference type="NCBIfam" id="TIGR01755">
    <property type="entry name" value="flav_wrbA"/>
    <property type="match status" value="1"/>
</dbReference>
<name>A0AAD5X9Y5_9FUNG</name>
<dbReference type="Proteomes" id="UP001211907">
    <property type="component" value="Unassembled WGS sequence"/>
</dbReference>
<dbReference type="InterPro" id="IPR008254">
    <property type="entry name" value="Flavodoxin/NO_synth"/>
</dbReference>
<dbReference type="AlphaFoldDB" id="A0AAD5X9Y5"/>
<evidence type="ECO:0000259" key="2">
    <source>
        <dbReference type="PROSITE" id="PS50902"/>
    </source>
</evidence>
<dbReference type="InterPro" id="IPR029039">
    <property type="entry name" value="Flavoprotein-like_sf"/>
</dbReference>
<comment type="caution">
    <text evidence="3">The sequence shown here is derived from an EMBL/GenBank/DDBJ whole genome shotgun (WGS) entry which is preliminary data.</text>
</comment>
<evidence type="ECO:0000256" key="1">
    <source>
        <dbReference type="ARBA" id="ARBA00006961"/>
    </source>
</evidence>
<proteinExistence type="inferred from homology"/>
<dbReference type="Gene3D" id="3.40.50.360">
    <property type="match status" value="1"/>
</dbReference>
<organism evidence="3 4">
    <name type="scientific">Physocladia obscura</name>
    <dbReference type="NCBI Taxonomy" id="109957"/>
    <lineage>
        <taxon>Eukaryota</taxon>
        <taxon>Fungi</taxon>
        <taxon>Fungi incertae sedis</taxon>
        <taxon>Chytridiomycota</taxon>
        <taxon>Chytridiomycota incertae sedis</taxon>
        <taxon>Chytridiomycetes</taxon>
        <taxon>Chytridiales</taxon>
        <taxon>Chytriomycetaceae</taxon>
        <taxon>Physocladia</taxon>
    </lineage>
</organism>
<gene>
    <name evidence="3" type="ORF">HK100_004339</name>
</gene>
<dbReference type="SUPFAM" id="SSF52218">
    <property type="entry name" value="Flavoproteins"/>
    <property type="match status" value="1"/>
</dbReference>
<evidence type="ECO:0000313" key="4">
    <source>
        <dbReference type="Proteomes" id="UP001211907"/>
    </source>
</evidence>
<dbReference type="Pfam" id="PF03358">
    <property type="entry name" value="FMN_red"/>
    <property type="match status" value="1"/>
</dbReference>
<protein>
    <recommendedName>
        <fullName evidence="2">Flavodoxin-like domain-containing protein</fullName>
    </recommendedName>
</protein>
<reference evidence="3" key="1">
    <citation type="submission" date="2020-05" db="EMBL/GenBank/DDBJ databases">
        <title>Phylogenomic resolution of chytrid fungi.</title>
        <authorList>
            <person name="Stajich J.E."/>
            <person name="Amses K."/>
            <person name="Simmons R."/>
            <person name="Seto K."/>
            <person name="Myers J."/>
            <person name="Bonds A."/>
            <person name="Quandt C.A."/>
            <person name="Barry K."/>
            <person name="Liu P."/>
            <person name="Grigoriev I."/>
            <person name="Longcore J.E."/>
            <person name="James T.Y."/>
        </authorList>
    </citation>
    <scope>NUCLEOTIDE SEQUENCE</scope>
    <source>
        <strain evidence="3">JEL0513</strain>
    </source>
</reference>
<dbReference type="PROSITE" id="PS50902">
    <property type="entry name" value="FLAVODOXIN_LIKE"/>
    <property type="match status" value="1"/>
</dbReference>
<evidence type="ECO:0000313" key="3">
    <source>
        <dbReference type="EMBL" id="KAJ3102635.1"/>
    </source>
</evidence>
<dbReference type="PANTHER" id="PTHR30546">
    <property type="entry name" value="FLAVODOXIN-RELATED PROTEIN WRBA-RELATED"/>
    <property type="match status" value="1"/>
</dbReference>
<comment type="similarity">
    <text evidence="1">Belongs to the WrbA family.</text>
</comment>
<keyword evidence="4" id="KW-1185">Reference proteome</keyword>
<dbReference type="PANTHER" id="PTHR30546:SF23">
    <property type="entry name" value="FLAVOPROTEIN-LIKE PROTEIN YCP4-RELATED"/>
    <property type="match status" value="1"/>
</dbReference>
<dbReference type="GO" id="GO:0010181">
    <property type="term" value="F:FMN binding"/>
    <property type="evidence" value="ECO:0007669"/>
    <property type="project" value="InterPro"/>
</dbReference>
<dbReference type="InterPro" id="IPR010089">
    <property type="entry name" value="Flavoprotein_WrbA-like"/>
</dbReference>
<sequence>MWAKTFDEIPVVSVDDLAAADGFIFGFGTRFGSPAAQVKAFWDATGALWASGALAGKYGGVFTSTGSQHGGQETTIQTFLSHYVHHGINFVPIGFAHPFLQDNSEIIGGSPWGAGTVAGGDGSRQVSDKEKAIAKFQGEQFAKLLVNRQPATAAAPAAVTEITEVIEVTEVTELVEESKPAAAPVAAAASAVAPAAVASPVKQNLFSRFSLKRK</sequence>
<dbReference type="NCBIfam" id="NF002999">
    <property type="entry name" value="PRK03767.1"/>
    <property type="match status" value="1"/>
</dbReference>
<dbReference type="FunFam" id="3.40.50.360:FF:000001">
    <property type="entry name" value="NAD(P)H dehydrogenase (Quinone) FQR1-like"/>
    <property type="match status" value="1"/>
</dbReference>
<feature type="domain" description="Flavodoxin-like" evidence="2">
    <location>
        <begin position="1"/>
        <end position="141"/>
    </location>
</feature>
<accession>A0AAD5X9Y5</accession>
<dbReference type="GO" id="GO:0016020">
    <property type="term" value="C:membrane"/>
    <property type="evidence" value="ECO:0007669"/>
    <property type="project" value="TreeGrafter"/>
</dbReference>